<evidence type="ECO:0000256" key="1">
    <source>
        <dbReference type="ARBA" id="ARBA00006847"/>
    </source>
</evidence>
<dbReference type="NCBIfam" id="TIGR01587">
    <property type="entry name" value="cas3_core"/>
    <property type="match status" value="1"/>
</dbReference>
<comment type="similarity">
    <text evidence="1">In the N-terminal section; belongs to the CRISPR-associated nuclease Cas3-HD family.</text>
</comment>
<organism evidence="13 14">
    <name type="scientific">Tessaracoccus flavescens</name>
    <dbReference type="NCBI Taxonomy" id="399497"/>
    <lineage>
        <taxon>Bacteria</taxon>
        <taxon>Bacillati</taxon>
        <taxon>Actinomycetota</taxon>
        <taxon>Actinomycetes</taxon>
        <taxon>Propionibacteriales</taxon>
        <taxon>Propionibacteriaceae</taxon>
        <taxon>Tessaracoccus</taxon>
    </lineage>
</organism>
<dbReference type="Gene3D" id="1.10.3210.30">
    <property type="match status" value="1"/>
</dbReference>
<dbReference type="STRING" id="399497.BW733_07540"/>
<proteinExistence type="inferred from homology"/>
<evidence type="ECO:0000256" key="6">
    <source>
        <dbReference type="ARBA" id="ARBA00022801"/>
    </source>
</evidence>
<evidence type="ECO:0000256" key="4">
    <source>
        <dbReference type="ARBA" id="ARBA00022723"/>
    </source>
</evidence>
<evidence type="ECO:0000256" key="9">
    <source>
        <dbReference type="ARBA" id="ARBA00023118"/>
    </source>
</evidence>
<dbReference type="PROSITE" id="PS51643">
    <property type="entry name" value="HD_CAS3"/>
    <property type="match status" value="1"/>
</dbReference>
<keyword evidence="4" id="KW-0479">Metal-binding</keyword>
<evidence type="ECO:0000256" key="8">
    <source>
        <dbReference type="ARBA" id="ARBA00022840"/>
    </source>
</evidence>
<accession>A0A1Q2D253</accession>
<dbReference type="CDD" id="cd09641">
    <property type="entry name" value="Cas3''_I"/>
    <property type="match status" value="1"/>
</dbReference>
<gene>
    <name evidence="13" type="ORF">BW733_07540</name>
</gene>
<dbReference type="NCBIfam" id="TIGR01596">
    <property type="entry name" value="cas3_HD"/>
    <property type="match status" value="1"/>
</dbReference>
<evidence type="ECO:0000259" key="11">
    <source>
        <dbReference type="PROSITE" id="PS51192"/>
    </source>
</evidence>
<dbReference type="GO" id="GO:0004518">
    <property type="term" value="F:nuclease activity"/>
    <property type="evidence" value="ECO:0007669"/>
    <property type="project" value="UniProtKB-KW"/>
</dbReference>
<dbReference type="InterPro" id="IPR041372">
    <property type="entry name" value="Cas3_C"/>
</dbReference>
<dbReference type="KEGG" id="tfa:BW733_07540"/>
<keyword evidence="8" id="KW-0067">ATP-binding</keyword>
<dbReference type="GO" id="GO:0005524">
    <property type="term" value="F:ATP binding"/>
    <property type="evidence" value="ECO:0007669"/>
    <property type="project" value="UniProtKB-KW"/>
</dbReference>
<evidence type="ECO:0000256" key="7">
    <source>
        <dbReference type="ARBA" id="ARBA00022806"/>
    </source>
</evidence>
<name>A0A1Q2D253_9ACTN</name>
<dbReference type="PANTHER" id="PTHR47963:SF9">
    <property type="entry name" value="CRISPR-ASSOCIATED ENDONUCLEASE_HELICASE CAS3"/>
    <property type="match status" value="1"/>
</dbReference>
<feature type="region of interest" description="Disordered" evidence="10">
    <location>
        <begin position="771"/>
        <end position="790"/>
    </location>
</feature>
<evidence type="ECO:0000313" key="13">
    <source>
        <dbReference type="EMBL" id="AQP52519.1"/>
    </source>
</evidence>
<protein>
    <recommendedName>
        <fullName evidence="15">CRISPR-associated helicase/endonuclease Cas3</fullName>
    </recommendedName>
</protein>
<comment type="similarity">
    <text evidence="2">In the central section; belongs to the CRISPR-associated helicase Cas3 family.</text>
</comment>
<sequence length="915" mass="98899">MRSPWSPAAYSCWGKLQGSETSHLPLVQHLQDAGDVMDALWAQQPVNVRRLFAEALGGNDGARAFVCFLASAHDVGKASQHFAFKAYPAGRSDVAEAMRAAGLDVPIHVNRPLGHGLLGQVHLVDWLIRRHAADPLRAQHLGGIVGGHHGSNPSDQDFIDARNAFVEESNGWAKVRDEILDGFAIKTGADAWLGCWLAGPIPVEVQVLTCGLVIMADWIASDESLFPYEPPSEDRVERALATLNLPAAWAPFKADAVPDELLRQRFPRLGPEAGLNAMQREMVRVASAMTTPGLVLLEAPMGSGKTEAALLAAEILAQRFGLGGVFVGLPTMATSNPMFSRVRDWLDHVPSGGVTSLNLAHSKAGLNDEFAGLMPWARSRPPIYDDEVGAREAAATVHAWFLGRKKGMLASHVIGTIDQALFAALKAKHVVLRHLGLATKVVIIDEVHAADSYMRTYLKRVLTWLGRYGTPVILMSATLPPAQREELLCSYADGRAGRVSLPQTDAYPVIHVVDQGGVSVVGTASAGRDIEVALRPVGDELNWLASEIDVRITGGGCVGVICNTVARAQQAFDTLSRSLDCEVLLLHSRYLAPHRAAREADLVRRLGPASDLRPEKVVVVGTQVLEQSLDIDFDLMISDLAPVDLLLQRIGRLHRHDRTRPAALEHPECLIRGVDDWATQPPEFPVGARRIYGQDALLRSAAIVEGVGSVAIPRDIPTLVARAYDAKPEVPEAWRAATREATKRAALEQSSKVKRAGDFLLADPRRKSNLNSLISGPAADPDDSHGYQQVRDSEDSLEVIVIVRDGEGYRLPQGVGPHSGKAIGYSTPEAPLARALAACTLSLPHSLSGVWIVDRVIDELESAVDVSAWQASPWLKGQLALALSSEGVGELVGRRIVYDLSHGLIVESEQRVERP</sequence>
<dbReference type="GO" id="GO:0046872">
    <property type="term" value="F:metal ion binding"/>
    <property type="evidence" value="ECO:0007669"/>
    <property type="project" value="UniProtKB-KW"/>
</dbReference>
<evidence type="ECO:0000256" key="5">
    <source>
        <dbReference type="ARBA" id="ARBA00022741"/>
    </source>
</evidence>
<evidence type="ECO:0000256" key="2">
    <source>
        <dbReference type="ARBA" id="ARBA00009046"/>
    </source>
</evidence>
<keyword evidence="3" id="KW-0540">Nuclease</keyword>
<dbReference type="PROSITE" id="PS51192">
    <property type="entry name" value="HELICASE_ATP_BIND_1"/>
    <property type="match status" value="1"/>
</dbReference>
<dbReference type="InterPro" id="IPR038257">
    <property type="entry name" value="CRISPR-assoc_Cas3_HD_sf"/>
</dbReference>
<feature type="domain" description="Helicase ATP-binding" evidence="11">
    <location>
        <begin position="286"/>
        <end position="497"/>
    </location>
</feature>
<reference evidence="13 14" key="1">
    <citation type="journal article" date="2008" name="Int. J. Syst. Evol. Microbiol.">
        <title>Tessaracoccus flavescens sp. nov., isolated from marine sediment.</title>
        <authorList>
            <person name="Lee D.W."/>
            <person name="Lee S.D."/>
        </authorList>
    </citation>
    <scope>NUCLEOTIDE SEQUENCE [LARGE SCALE GENOMIC DNA]</scope>
    <source>
        <strain evidence="13 14">SST-39T</strain>
    </source>
</reference>
<keyword evidence="14" id="KW-1185">Reference proteome</keyword>
<evidence type="ECO:0000313" key="14">
    <source>
        <dbReference type="Proteomes" id="UP000188235"/>
    </source>
</evidence>
<evidence type="ECO:0000256" key="10">
    <source>
        <dbReference type="SAM" id="MobiDB-lite"/>
    </source>
</evidence>
<dbReference type="InterPro" id="IPR027417">
    <property type="entry name" value="P-loop_NTPase"/>
</dbReference>
<keyword evidence="5" id="KW-0547">Nucleotide-binding</keyword>
<keyword evidence="6" id="KW-0378">Hydrolase</keyword>
<dbReference type="GO" id="GO:0003723">
    <property type="term" value="F:RNA binding"/>
    <property type="evidence" value="ECO:0007669"/>
    <property type="project" value="TreeGrafter"/>
</dbReference>
<dbReference type="InterPro" id="IPR050547">
    <property type="entry name" value="DEAD_box_RNA_helicases"/>
</dbReference>
<dbReference type="InterPro" id="IPR006483">
    <property type="entry name" value="CRISPR-assoc_Cas3_HD"/>
</dbReference>
<feature type="domain" description="HD Cas3-type" evidence="12">
    <location>
        <begin position="19"/>
        <end position="219"/>
    </location>
</feature>
<dbReference type="InterPro" id="IPR001650">
    <property type="entry name" value="Helicase_C-like"/>
</dbReference>
<dbReference type="SMART" id="SM00487">
    <property type="entry name" value="DEXDc"/>
    <property type="match status" value="1"/>
</dbReference>
<dbReference type="InterPro" id="IPR006474">
    <property type="entry name" value="Helicase_Cas3_CRISPR-ass_core"/>
</dbReference>
<dbReference type="Pfam" id="PF22590">
    <property type="entry name" value="Cas3-like_C_2"/>
    <property type="match status" value="1"/>
</dbReference>
<evidence type="ECO:0000259" key="12">
    <source>
        <dbReference type="PROSITE" id="PS51643"/>
    </source>
</evidence>
<dbReference type="GO" id="GO:0016787">
    <property type="term" value="F:hydrolase activity"/>
    <property type="evidence" value="ECO:0007669"/>
    <property type="project" value="UniProtKB-KW"/>
</dbReference>
<dbReference type="Pfam" id="PF18395">
    <property type="entry name" value="Cas3_C"/>
    <property type="match status" value="1"/>
</dbReference>
<evidence type="ECO:0000256" key="3">
    <source>
        <dbReference type="ARBA" id="ARBA00022722"/>
    </source>
</evidence>
<dbReference type="Pfam" id="PF18019">
    <property type="entry name" value="Cas3_HD"/>
    <property type="match status" value="1"/>
</dbReference>
<dbReference type="Proteomes" id="UP000188235">
    <property type="component" value="Chromosome"/>
</dbReference>
<evidence type="ECO:0008006" key="15">
    <source>
        <dbReference type="Google" id="ProtNLM"/>
    </source>
</evidence>
<dbReference type="CDD" id="cd17930">
    <property type="entry name" value="DEXHc_cas3"/>
    <property type="match status" value="1"/>
</dbReference>
<dbReference type="SMART" id="SM00490">
    <property type="entry name" value="HELICc"/>
    <property type="match status" value="1"/>
</dbReference>
<dbReference type="GO" id="GO:0003724">
    <property type="term" value="F:RNA helicase activity"/>
    <property type="evidence" value="ECO:0007669"/>
    <property type="project" value="TreeGrafter"/>
</dbReference>
<dbReference type="EMBL" id="CP019607">
    <property type="protein sequence ID" value="AQP52519.1"/>
    <property type="molecule type" value="Genomic_DNA"/>
</dbReference>
<dbReference type="OrthoDB" id="9810236at2"/>
<dbReference type="InterPro" id="IPR054712">
    <property type="entry name" value="Cas3-like_dom"/>
</dbReference>
<dbReference type="AlphaFoldDB" id="A0A1Q2D253"/>
<dbReference type="Gene3D" id="3.40.50.300">
    <property type="entry name" value="P-loop containing nucleotide triphosphate hydrolases"/>
    <property type="match status" value="2"/>
</dbReference>
<keyword evidence="7" id="KW-0347">Helicase</keyword>
<dbReference type="GO" id="GO:0051607">
    <property type="term" value="P:defense response to virus"/>
    <property type="evidence" value="ECO:0007669"/>
    <property type="project" value="UniProtKB-KW"/>
</dbReference>
<keyword evidence="9" id="KW-0051">Antiviral defense</keyword>
<dbReference type="InterPro" id="IPR014001">
    <property type="entry name" value="Helicase_ATP-bd"/>
</dbReference>
<dbReference type="SUPFAM" id="SSF52540">
    <property type="entry name" value="P-loop containing nucleoside triphosphate hydrolases"/>
    <property type="match status" value="1"/>
</dbReference>
<dbReference type="PANTHER" id="PTHR47963">
    <property type="entry name" value="DEAD-BOX ATP-DEPENDENT RNA HELICASE 47, MITOCHONDRIAL"/>
    <property type="match status" value="1"/>
</dbReference>